<keyword evidence="2" id="KW-0805">Transcription regulation</keyword>
<keyword evidence="5" id="KW-0539">Nucleus</keyword>
<evidence type="ECO:0000256" key="7">
    <source>
        <dbReference type="SAM" id="MobiDB-lite"/>
    </source>
</evidence>
<comment type="subcellular location">
    <subcellularLocation>
        <location evidence="1">Nucleus</location>
    </subcellularLocation>
</comment>
<name>A0A2I0AKV9_9ASPA</name>
<evidence type="ECO:0000256" key="4">
    <source>
        <dbReference type="ARBA" id="ARBA00023163"/>
    </source>
</evidence>
<dbReference type="GO" id="GO:0003677">
    <property type="term" value="F:DNA binding"/>
    <property type="evidence" value="ECO:0007669"/>
    <property type="project" value="UniProtKB-KW"/>
</dbReference>
<keyword evidence="3" id="KW-0238">DNA-binding</keyword>
<dbReference type="EMBL" id="KZ451974">
    <property type="protein sequence ID" value="PKA56202.1"/>
    <property type="molecule type" value="Genomic_DNA"/>
</dbReference>
<evidence type="ECO:0000256" key="3">
    <source>
        <dbReference type="ARBA" id="ARBA00023125"/>
    </source>
</evidence>
<dbReference type="InterPro" id="IPR044822">
    <property type="entry name" value="Myb_DNA-bind_4"/>
</dbReference>
<proteinExistence type="predicted"/>
<evidence type="ECO:0000256" key="5">
    <source>
        <dbReference type="ARBA" id="ARBA00023242"/>
    </source>
</evidence>
<evidence type="ECO:0000313" key="10">
    <source>
        <dbReference type="Proteomes" id="UP000236161"/>
    </source>
</evidence>
<gene>
    <name evidence="9" type="primary">GT-3B</name>
    <name evidence="9" type="ORF">AXF42_Ash011131</name>
</gene>
<dbReference type="AlphaFoldDB" id="A0A2I0AKV9"/>
<dbReference type="Pfam" id="PF13837">
    <property type="entry name" value="Myb_DNA-bind_4"/>
    <property type="match status" value="1"/>
</dbReference>
<dbReference type="GO" id="GO:0005634">
    <property type="term" value="C:nucleus"/>
    <property type="evidence" value="ECO:0007669"/>
    <property type="project" value="UniProtKB-SubCell"/>
</dbReference>
<dbReference type="InterPro" id="IPR009057">
    <property type="entry name" value="Homeodomain-like_sf"/>
</dbReference>
<accession>A0A2I0AKV9</accession>
<dbReference type="SUPFAM" id="SSF46689">
    <property type="entry name" value="Homeodomain-like"/>
    <property type="match status" value="1"/>
</dbReference>
<dbReference type="Gene3D" id="1.10.10.60">
    <property type="entry name" value="Homeodomain-like"/>
    <property type="match status" value="1"/>
</dbReference>
<keyword evidence="4" id="KW-0804">Transcription</keyword>
<feature type="region of interest" description="Disordered" evidence="7">
    <location>
        <begin position="1"/>
        <end position="21"/>
    </location>
</feature>
<organism evidence="9 10">
    <name type="scientific">Apostasia shenzhenica</name>
    <dbReference type="NCBI Taxonomy" id="1088818"/>
    <lineage>
        <taxon>Eukaryota</taxon>
        <taxon>Viridiplantae</taxon>
        <taxon>Streptophyta</taxon>
        <taxon>Embryophyta</taxon>
        <taxon>Tracheophyta</taxon>
        <taxon>Spermatophyta</taxon>
        <taxon>Magnoliopsida</taxon>
        <taxon>Liliopsida</taxon>
        <taxon>Asparagales</taxon>
        <taxon>Orchidaceae</taxon>
        <taxon>Apostasioideae</taxon>
        <taxon>Apostasia</taxon>
    </lineage>
</organism>
<keyword evidence="10" id="KW-1185">Reference proteome</keyword>
<dbReference type="PANTHER" id="PTHR21654:SF66">
    <property type="entry name" value="TRIHELIX TRANSCRIPTION FACTOR GT-3B"/>
    <property type="match status" value="1"/>
</dbReference>
<evidence type="ECO:0000313" key="9">
    <source>
        <dbReference type="EMBL" id="PKA56202.1"/>
    </source>
</evidence>
<dbReference type="SMART" id="SM00717">
    <property type="entry name" value="SANT"/>
    <property type="match status" value="1"/>
</dbReference>
<dbReference type="FunFam" id="1.10.10.60:FF:000032">
    <property type="entry name" value="Zinc finger and SCAN domain-containing 20"/>
    <property type="match status" value="1"/>
</dbReference>
<dbReference type="InterPro" id="IPR001005">
    <property type="entry name" value="SANT/Myb"/>
</dbReference>
<feature type="region of interest" description="Disordered" evidence="7">
    <location>
        <begin position="120"/>
        <end position="147"/>
    </location>
</feature>
<feature type="coiled-coil region" evidence="6">
    <location>
        <begin position="190"/>
        <end position="217"/>
    </location>
</feature>
<dbReference type="PANTHER" id="PTHR21654">
    <property type="entry name" value="FI21293P1"/>
    <property type="match status" value="1"/>
</dbReference>
<feature type="domain" description="Myb-like" evidence="8">
    <location>
        <begin position="25"/>
        <end position="81"/>
    </location>
</feature>
<evidence type="ECO:0000256" key="2">
    <source>
        <dbReference type="ARBA" id="ARBA00023015"/>
    </source>
</evidence>
<evidence type="ECO:0000256" key="6">
    <source>
        <dbReference type="SAM" id="Coils"/>
    </source>
</evidence>
<evidence type="ECO:0000259" key="8">
    <source>
        <dbReference type="PROSITE" id="PS50090"/>
    </source>
</evidence>
<dbReference type="OrthoDB" id="691673at2759"/>
<dbReference type="Proteomes" id="UP000236161">
    <property type="component" value="Unassembled WGS sequence"/>
</dbReference>
<sequence>MEYHHHHHDSAGDEGGAGGERLPQWSLEETREFLVLRAELDQCFVRTKRNRALWATISSRMLLKGFSRSAEQCKSKWKNLLTRFKASEVMEGEASRVFPYYEEMKSIFSGRMERILISSEKGKRAGEDEGDQEAMKREKKKRKKKLKEEEGGLEEEVKWALRELVRRQEERESRWLQLAEAREAERKAAEEEWRRAMEALMEERVAMERRWKEVHEERRARVEALADRRDALIAAVISRIDDENVD</sequence>
<keyword evidence="6" id="KW-0175">Coiled coil</keyword>
<dbReference type="GO" id="GO:0006355">
    <property type="term" value="P:regulation of DNA-templated transcription"/>
    <property type="evidence" value="ECO:0007669"/>
    <property type="project" value="UniProtKB-ARBA"/>
</dbReference>
<dbReference type="PROSITE" id="PS50090">
    <property type="entry name" value="MYB_LIKE"/>
    <property type="match status" value="1"/>
</dbReference>
<reference evidence="9 10" key="1">
    <citation type="journal article" date="2017" name="Nature">
        <title>The Apostasia genome and the evolution of orchids.</title>
        <authorList>
            <person name="Zhang G.Q."/>
            <person name="Liu K.W."/>
            <person name="Li Z."/>
            <person name="Lohaus R."/>
            <person name="Hsiao Y.Y."/>
            <person name="Niu S.C."/>
            <person name="Wang J.Y."/>
            <person name="Lin Y.C."/>
            <person name="Xu Q."/>
            <person name="Chen L.J."/>
            <person name="Yoshida K."/>
            <person name="Fujiwara S."/>
            <person name="Wang Z.W."/>
            <person name="Zhang Y.Q."/>
            <person name="Mitsuda N."/>
            <person name="Wang M."/>
            <person name="Liu G.H."/>
            <person name="Pecoraro L."/>
            <person name="Huang H.X."/>
            <person name="Xiao X.J."/>
            <person name="Lin M."/>
            <person name="Wu X.Y."/>
            <person name="Wu W.L."/>
            <person name="Chen Y.Y."/>
            <person name="Chang S.B."/>
            <person name="Sakamoto S."/>
            <person name="Ohme-Takagi M."/>
            <person name="Yagi M."/>
            <person name="Zeng S.J."/>
            <person name="Shen C.Y."/>
            <person name="Yeh C.M."/>
            <person name="Luo Y.B."/>
            <person name="Tsai W.C."/>
            <person name="Van de Peer Y."/>
            <person name="Liu Z.J."/>
        </authorList>
    </citation>
    <scope>NUCLEOTIDE SEQUENCE [LARGE SCALE GENOMIC DNA]</scope>
    <source>
        <strain evidence="10">cv. Shenzhen</strain>
        <tissue evidence="9">Stem</tissue>
    </source>
</reference>
<dbReference type="CDD" id="cd12203">
    <property type="entry name" value="GT1"/>
    <property type="match status" value="1"/>
</dbReference>
<protein>
    <submittedName>
        <fullName evidence="9">Trihelix transcription factor GT-3b</fullName>
    </submittedName>
</protein>
<evidence type="ECO:0000256" key="1">
    <source>
        <dbReference type="ARBA" id="ARBA00004123"/>
    </source>
</evidence>